<dbReference type="Pfam" id="PF18603">
    <property type="entry name" value="LAL_C2"/>
    <property type="match status" value="1"/>
</dbReference>
<organism evidence="6 7">
    <name type="scientific">Amycolatopsis vancoresmycina DSM 44592</name>
    <dbReference type="NCBI Taxonomy" id="1292037"/>
    <lineage>
        <taxon>Bacteria</taxon>
        <taxon>Bacillati</taxon>
        <taxon>Actinomycetota</taxon>
        <taxon>Actinomycetes</taxon>
        <taxon>Pseudonocardiales</taxon>
        <taxon>Pseudonocardiaceae</taxon>
        <taxon>Amycolatopsis</taxon>
    </lineage>
</organism>
<dbReference type="OrthoDB" id="24041at2"/>
<dbReference type="PROSITE" id="PS50975">
    <property type="entry name" value="ATP_GRASP"/>
    <property type="match status" value="1"/>
</dbReference>
<dbReference type="GO" id="GO:0005524">
    <property type="term" value="F:ATP binding"/>
    <property type="evidence" value="ECO:0007669"/>
    <property type="project" value="UniProtKB-UniRule"/>
</dbReference>
<evidence type="ECO:0000256" key="3">
    <source>
        <dbReference type="ARBA" id="ARBA00022840"/>
    </source>
</evidence>
<dbReference type="AlphaFoldDB" id="R1HNQ0"/>
<evidence type="ECO:0000256" key="4">
    <source>
        <dbReference type="PROSITE-ProRule" id="PRU00409"/>
    </source>
</evidence>
<gene>
    <name evidence="6" type="ORF">H480_41150</name>
</gene>
<evidence type="ECO:0000259" key="5">
    <source>
        <dbReference type="PROSITE" id="PS50975"/>
    </source>
</evidence>
<sequence length="331" mass="34235">TVVVAAAEAAAALGAPGNPPDAVRLVRNKDECRAALAAAGFRQPAVRLCTSVAEAAAFTAGSAGPWVVKPRDAMASIGVRKVRSAAELPGAVRQLPDPGLFLIEEFVRGPEFSVEGVFLGGRPRVLAITAKETLPPPGFVEVGHVLPAELPPGTRREIERQVTGALTALDLRFGIFHVELWLTGGGVVLGEVHGRPGGDWLHLLLAHAIPGLELFGLVFDDVLGRAAGPVPAPSRAAAAYFLAPPPGRLLAVRGWDAVTAHPDVLYAELTVAPGAVLGPIRQSTDRAGVVVVGADSPARARALAVELTSSVEFVVDAAAADQSTVDRRPAK</sequence>
<dbReference type="eggNOG" id="COG0151">
    <property type="taxonomic scope" value="Bacteria"/>
</dbReference>
<keyword evidence="1" id="KW-0436">Ligase</keyword>
<evidence type="ECO:0000256" key="2">
    <source>
        <dbReference type="ARBA" id="ARBA00022741"/>
    </source>
</evidence>
<reference evidence="6 7" key="1">
    <citation type="submission" date="2013-02" db="EMBL/GenBank/DDBJ databases">
        <title>Draft genome sequence of Amycolatopsis vancoresmycina strain DSM 44592T.</title>
        <authorList>
            <person name="Kumar S."/>
            <person name="Kaur N."/>
            <person name="Kaur C."/>
            <person name="Raghava G.P.S."/>
            <person name="Mayilraj S."/>
        </authorList>
    </citation>
    <scope>NUCLEOTIDE SEQUENCE [LARGE SCALE GENOMIC DNA]</scope>
    <source>
        <strain evidence="6 7">DSM 44592</strain>
    </source>
</reference>
<keyword evidence="7" id="KW-1185">Reference proteome</keyword>
<keyword evidence="2 4" id="KW-0547">Nucleotide-binding</keyword>
<dbReference type="EMBL" id="AOUO01000715">
    <property type="protein sequence ID" value="EOD59969.1"/>
    <property type="molecule type" value="Genomic_DNA"/>
</dbReference>
<accession>R1HNQ0</accession>
<dbReference type="GO" id="GO:0046872">
    <property type="term" value="F:metal ion binding"/>
    <property type="evidence" value="ECO:0007669"/>
    <property type="project" value="InterPro"/>
</dbReference>
<comment type="caution">
    <text evidence="6">The sequence shown here is derived from an EMBL/GenBank/DDBJ whole genome shotgun (WGS) entry which is preliminary data.</text>
</comment>
<feature type="domain" description="ATP-grasp" evidence="5">
    <location>
        <begin position="33"/>
        <end position="223"/>
    </location>
</feature>
<dbReference type="Proteomes" id="UP000014139">
    <property type="component" value="Unassembled WGS sequence"/>
</dbReference>
<feature type="non-terminal residue" evidence="6">
    <location>
        <position position="1"/>
    </location>
</feature>
<dbReference type="RefSeq" id="WP_004561706.1">
    <property type="nucleotide sequence ID" value="NZ_AOUO01000715.1"/>
</dbReference>
<dbReference type="SUPFAM" id="SSF56059">
    <property type="entry name" value="Glutathione synthetase ATP-binding domain-like"/>
    <property type="match status" value="1"/>
</dbReference>
<dbReference type="PANTHER" id="PTHR43585">
    <property type="entry name" value="FUMIPYRROLE BIOSYNTHESIS PROTEIN C"/>
    <property type="match status" value="1"/>
</dbReference>
<name>R1HNQ0_9PSEU</name>
<dbReference type="InterPro" id="IPR040570">
    <property type="entry name" value="LAL_C2"/>
</dbReference>
<evidence type="ECO:0000313" key="6">
    <source>
        <dbReference type="EMBL" id="EOD59969.1"/>
    </source>
</evidence>
<protein>
    <recommendedName>
        <fullName evidence="5">ATP-grasp domain-containing protein</fullName>
    </recommendedName>
</protein>
<dbReference type="Gene3D" id="3.30.470.20">
    <property type="entry name" value="ATP-grasp fold, B domain"/>
    <property type="match status" value="1"/>
</dbReference>
<keyword evidence="3 4" id="KW-0067">ATP-binding</keyword>
<dbReference type="InterPro" id="IPR052032">
    <property type="entry name" value="ATP-dep_AA_Ligase"/>
</dbReference>
<evidence type="ECO:0000256" key="1">
    <source>
        <dbReference type="ARBA" id="ARBA00022598"/>
    </source>
</evidence>
<dbReference type="PANTHER" id="PTHR43585:SF2">
    <property type="entry name" value="ATP-GRASP ENZYME FSQD"/>
    <property type="match status" value="1"/>
</dbReference>
<dbReference type="GO" id="GO:0016874">
    <property type="term" value="F:ligase activity"/>
    <property type="evidence" value="ECO:0007669"/>
    <property type="project" value="UniProtKB-KW"/>
</dbReference>
<evidence type="ECO:0000313" key="7">
    <source>
        <dbReference type="Proteomes" id="UP000014139"/>
    </source>
</evidence>
<dbReference type="PATRIC" id="fig|1292037.4.peg.7706"/>
<dbReference type="Pfam" id="PF13535">
    <property type="entry name" value="ATP-grasp_4"/>
    <property type="match status" value="1"/>
</dbReference>
<dbReference type="InterPro" id="IPR011761">
    <property type="entry name" value="ATP-grasp"/>
</dbReference>
<proteinExistence type="predicted"/>